<dbReference type="PANTHER" id="PTHR30212:SF2">
    <property type="entry name" value="PROTEIN YIIM"/>
    <property type="match status" value="1"/>
</dbReference>
<organism evidence="2 3">
    <name type="scientific">Ktedonospora formicarum</name>
    <dbReference type="NCBI Taxonomy" id="2778364"/>
    <lineage>
        <taxon>Bacteria</taxon>
        <taxon>Bacillati</taxon>
        <taxon>Chloroflexota</taxon>
        <taxon>Ktedonobacteria</taxon>
        <taxon>Ktedonobacterales</taxon>
        <taxon>Ktedonobacteraceae</taxon>
        <taxon>Ktedonospora</taxon>
    </lineage>
</organism>
<evidence type="ECO:0000313" key="3">
    <source>
        <dbReference type="Proteomes" id="UP000612362"/>
    </source>
</evidence>
<dbReference type="InterPro" id="IPR005163">
    <property type="entry name" value="Tri_helical_YiiM-like"/>
</dbReference>
<dbReference type="InterPro" id="IPR005302">
    <property type="entry name" value="MoCF_Sase_C"/>
</dbReference>
<feature type="domain" description="MOSC" evidence="1">
    <location>
        <begin position="29"/>
        <end position="164"/>
    </location>
</feature>
<dbReference type="Pfam" id="PF03475">
    <property type="entry name" value="YiiM_3-alpha"/>
    <property type="match status" value="1"/>
</dbReference>
<dbReference type="InterPro" id="IPR052353">
    <property type="entry name" value="Benzoxazolinone_Detox_Enz"/>
</dbReference>
<dbReference type="GO" id="GO:0003824">
    <property type="term" value="F:catalytic activity"/>
    <property type="evidence" value="ECO:0007669"/>
    <property type="project" value="InterPro"/>
</dbReference>
<gene>
    <name evidence="2" type="ORF">KSX_94180</name>
</gene>
<evidence type="ECO:0000259" key="1">
    <source>
        <dbReference type="PROSITE" id="PS51340"/>
    </source>
</evidence>
<evidence type="ECO:0000313" key="2">
    <source>
        <dbReference type="EMBL" id="GHO51255.1"/>
    </source>
</evidence>
<dbReference type="SUPFAM" id="SSF50800">
    <property type="entry name" value="PK beta-barrel domain-like"/>
    <property type="match status" value="1"/>
</dbReference>
<proteinExistence type="predicted"/>
<dbReference type="Gene3D" id="2.40.33.20">
    <property type="entry name" value="PK beta-barrel domain-like"/>
    <property type="match status" value="1"/>
</dbReference>
<dbReference type="GO" id="GO:0030151">
    <property type="term" value="F:molybdenum ion binding"/>
    <property type="evidence" value="ECO:0007669"/>
    <property type="project" value="InterPro"/>
</dbReference>
<dbReference type="GO" id="GO:0030170">
    <property type="term" value="F:pyridoxal phosphate binding"/>
    <property type="evidence" value="ECO:0007669"/>
    <property type="project" value="InterPro"/>
</dbReference>
<dbReference type="Proteomes" id="UP000612362">
    <property type="component" value="Unassembled WGS sequence"/>
</dbReference>
<dbReference type="Pfam" id="PF03473">
    <property type="entry name" value="MOSC"/>
    <property type="match status" value="1"/>
</dbReference>
<dbReference type="AlphaFoldDB" id="A0A8J3IDL6"/>
<protein>
    <recommendedName>
        <fullName evidence="1">MOSC domain-containing protein</fullName>
    </recommendedName>
</protein>
<dbReference type="PANTHER" id="PTHR30212">
    <property type="entry name" value="PROTEIN YIIM"/>
    <property type="match status" value="1"/>
</dbReference>
<reference evidence="2" key="1">
    <citation type="submission" date="2020-10" db="EMBL/GenBank/DDBJ databases">
        <title>Taxonomic study of unclassified bacteria belonging to the class Ktedonobacteria.</title>
        <authorList>
            <person name="Yabe S."/>
            <person name="Wang C.M."/>
            <person name="Zheng Y."/>
            <person name="Sakai Y."/>
            <person name="Cavaletti L."/>
            <person name="Monciardini P."/>
            <person name="Donadio S."/>
        </authorList>
    </citation>
    <scope>NUCLEOTIDE SEQUENCE</scope>
    <source>
        <strain evidence="2">SOSP1-1</strain>
    </source>
</reference>
<accession>A0A8J3IDL6</accession>
<dbReference type="PROSITE" id="PS51340">
    <property type="entry name" value="MOSC"/>
    <property type="match status" value="1"/>
</dbReference>
<comment type="caution">
    <text evidence="2">The sequence shown here is derived from an EMBL/GenBank/DDBJ whole genome shotgun (WGS) entry which is preliminary data.</text>
</comment>
<name>A0A8J3IDL6_9CHLR</name>
<sequence>MPQLLSVNVGMPRDIAWHGETVRTAIWKEPVQGRRMVRRLNIDGDKQGDLVGHGGEQRAVFVYQIESYHYWEQKLNRNDFVFGQFGENFTIQGLSDEEVCIGDQYRIGDALFEVTQPRVTCYRVSIRMNNPQMPALLVAHRRPGFYLRVLQEGEVEAGNEIIKVTAGPERMTVADIDGMLYLNDHPREKLERALHIPALSPGWKMSFQSLLEQAVRGETTGSNSGLAPQAGPLRLGKASVPCKYQRSNGRVTACALLSWYQSTNIPWQRLSLDSLSSCA</sequence>
<keyword evidence="3" id="KW-1185">Reference proteome</keyword>
<dbReference type="InterPro" id="IPR011037">
    <property type="entry name" value="Pyrv_Knase-like_insert_dom_sf"/>
</dbReference>
<dbReference type="EMBL" id="BNJF01000011">
    <property type="protein sequence ID" value="GHO51255.1"/>
    <property type="molecule type" value="Genomic_DNA"/>
</dbReference>